<dbReference type="SUPFAM" id="SSF52047">
    <property type="entry name" value="RNI-like"/>
    <property type="match status" value="1"/>
</dbReference>
<protein>
    <recommendedName>
        <fullName evidence="2">F-box domain-containing protein</fullName>
    </recommendedName>
</protein>
<dbReference type="AlphaFoldDB" id="A0A9P5VI91"/>
<evidence type="ECO:0000313" key="3">
    <source>
        <dbReference type="EMBL" id="KAF9325612.1"/>
    </source>
</evidence>
<reference evidence="3" key="1">
    <citation type="journal article" date="2020" name="Fungal Divers.">
        <title>Resolving the Mortierellaceae phylogeny through synthesis of multi-gene phylogenetics and phylogenomics.</title>
        <authorList>
            <person name="Vandepol N."/>
            <person name="Liber J."/>
            <person name="Desiro A."/>
            <person name="Na H."/>
            <person name="Kennedy M."/>
            <person name="Barry K."/>
            <person name="Grigoriev I.V."/>
            <person name="Miller A.N."/>
            <person name="O'Donnell K."/>
            <person name="Stajich J.E."/>
            <person name="Bonito G."/>
        </authorList>
    </citation>
    <scope>NUCLEOTIDE SEQUENCE</scope>
    <source>
        <strain evidence="3">NVP1</strain>
    </source>
</reference>
<comment type="caution">
    <text evidence="3">The sequence shown here is derived from an EMBL/GenBank/DDBJ whole genome shotgun (WGS) entry which is preliminary data.</text>
</comment>
<evidence type="ECO:0000256" key="1">
    <source>
        <dbReference type="SAM" id="MobiDB-lite"/>
    </source>
</evidence>
<evidence type="ECO:0000313" key="4">
    <source>
        <dbReference type="Proteomes" id="UP000696485"/>
    </source>
</evidence>
<evidence type="ECO:0000259" key="2">
    <source>
        <dbReference type="Pfam" id="PF12937"/>
    </source>
</evidence>
<dbReference type="Pfam" id="PF12937">
    <property type="entry name" value="F-box-like"/>
    <property type="match status" value="1"/>
</dbReference>
<dbReference type="Gene3D" id="3.80.10.10">
    <property type="entry name" value="Ribonuclease Inhibitor"/>
    <property type="match status" value="1"/>
</dbReference>
<feature type="domain" description="F-box" evidence="2">
    <location>
        <begin position="7"/>
        <end position="41"/>
    </location>
</feature>
<dbReference type="InterPro" id="IPR032675">
    <property type="entry name" value="LRR_dom_sf"/>
</dbReference>
<dbReference type="InterPro" id="IPR001810">
    <property type="entry name" value="F-box_dom"/>
</dbReference>
<feature type="compositionally biased region" description="Acidic residues" evidence="1">
    <location>
        <begin position="475"/>
        <end position="494"/>
    </location>
</feature>
<dbReference type="Gene3D" id="1.20.1280.50">
    <property type="match status" value="1"/>
</dbReference>
<accession>A0A9P5VI91</accession>
<sequence length="565" mass="64663">MAAMASLITQYLTRTDIVACMCVCREWEALFTPCLWSDISLEEIIKSCGSCPPRRPAPPALWHGPSIRRLSVNKSALRSKLNKKVVGILSECRNIEELLIDNGDDDDDNNSNFNIPQQNDTNEVRVWSTLCELVLTNPQIKRVHLDYLNCYIPSLMMAVTPLPGLRHFQASLTKVDYMDLHEMFLRLDTEEAGTRNSESGLHLTLLFTTVLEPWHLLSSGIDVTHQCVTHLYLMSIIGLDWDQHCTLICRLPNLVFLDWAYSKADQEPAVDAAADVATKVLIRCPRIKRLIFFYGTHIPGQDGGRFECRMSDKEHAQLIQTLSADLKELLLYNTTFSKHSFWALTSRSFFYITMRELDLGDCIHFTGVMALECLESCSGLVRFVAPSISAFVILKKAERDDKRMKPWACRNLRYLKARFSGMLSIRPPGPHARKADQTRYRDALWQHKLIFAKLAQLKWLEQIRLGYPGRPLRMEEDDPEESADENAENSDNSEGELMLTLEAGLYALTTLRRLRFLGLRGLGQKLTMEDAQWMKEHWPVLEEVRGKMHLSMTRHHQLVKIAIGN</sequence>
<keyword evidence="4" id="KW-1185">Reference proteome</keyword>
<feature type="region of interest" description="Disordered" evidence="1">
    <location>
        <begin position="471"/>
        <end position="494"/>
    </location>
</feature>
<dbReference type="Proteomes" id="UP000696485">
    <property type="component" value="Unassembled WGS sequence"/>
</dbReference>
<gene>
    <name evidence="3" type="ORF">BG006_010885</name>
</gene>
<dbReference type="InterPro" id="IPR036047">
    <property type="entry name" value="F-box-like_dom_sf"/>
</dbReference>
<dbReference type="SUPFAM" id="SSF81383">
    <property type="entry name" value="F-box domain"/>
    <property type="match status" value="1"/>
</dbReference>
<name>A0A9P5VI91_9FUNG</name>
<dbReference type="EMBL" id="JAAAUY010000897">
    <property type="protein sequence ID" value="KAF9325612.1"/>
    <property type="molecule type" value="Genomic_DNA"/>
</dbReference>
<organism evidence="3 4">
    <name type="scientific">Podila minutissima</name>
    <dbReference type="NCBI Taxonomy" id="64525"/>
    <lineage>
        <taxon>Eukaryota</taxon>
        <taxon>Fungi</taxon>
        <taxon>Fungi incertae sedis</taxon>
        <taxon>Mucoromycota</taxon>
        <taxon>Mortierellomycotina</taxon>
        <taxon>Mortierellomycetes</taxon>
        <taxon>Mortierellales</taxon>
        <taxon>Mortierellaceae</taxon>
        <taxon>Podila</taxon>
    </lineage>
</organism>
<proteinExistence type="predicted"/>